<dbReference type="Gene3D" id="1.20.5.170">
    <property type="match status" value="1"/>
</dbReference>
<protein>
    <recommendedName>
        <fullName evidence="5">BZIP transcription factor</fullName>
    </recommendedName>
</protein>
<dbReference type="PANTHER" id="PTHR37012">
    <property type="entry name" value="B-ZIP TRANSCRIPTION FACTOR (EUROFUNG)-RELATED"/>
    <property type="match status" value="1"/>
</dbReference>
<dbReference type="EMBL" id="QGMJ01000006">
    <property type="protein sequence ID" value="TVY45788.1"/>
    <property type="molecule type" value="Genomic_DNA"/>
</dbReference>
<keyword evidence="4" id="KW-1185">Reference proteome</keyword>
<feature type="compositionally biased region" description="Polar residues" evidence="2">
    <location>
        <begin position="279"/>
        <end position="293"/>
    </location>
</feature>
<feature type="compositionally biased region" description="Pro residues" evidence="2">
    <location>
        <begin position="161"/>
        <end position="170"/>
    </location>
</feature>
<keyword evidence="1" id="KW-0175">Coiled coil</keyword>
<feature type="compositionally biased region" description="Polar residues" evidence="2">
    <location>
        <begin position="173"/>
        <end position="187"/>
    </location>
</feature>
<name>A0A8H8UIW2_9HELO</name>
<feature type="region of interest" description="Disordered" evidence="2">
    <location>
        <begin position="1"/>
        <end position="85"/>
    </location>
</feature>
<dbReference type="SUPFAM" id="SSF57959">
    <property type="entry name" value="Leucine zipper domain"/>
    <property type="match status" value="1"/>
</dbReference>
<feature type="non-terminal residue" evidence="3">
    <location>
        <position position="1"/>
    </location>
</feature>
<gene>
    <name evidence="3" type="ORF">LSUB1_G000338</name>
</gene>
<evidence type="ECO:0000256" key="1">
    <source>
        <dbReference type="SAM" id="Coils"/>
    </source>
</evidence>
<dbReference type="Proteomes" id="UP000462212">
    <property type="component" value="Unassembled WGS sequence"/>
</dbReference>
<feature type="coiled-coil region" evidence="1">
    <location>
        <begin position="85"/>
        <end position="112"/>
    </location>
</feature>
<proteinExistence type="predicted"/>
<feature type="region of interest" description="Disordered" evidence="2">
    <location>
        <begin position="157"/>
        <end position="219"/>
    </location>
</feature>
<feature type="compositionally biased region" description="Low complexity" evidence="2">
    <location>
        <begin position="59"/>
        <end position="68"/>
    </location>
</feature>
<evidence type="ECO:0000313" key="4">
    <source>
        <dbReference type="Proteomes" id="UP000462212"/>
    </source>
</evidence>
<organism evidence="3 4">
    <name type="scientific">Lachnellula subtilissima</name>
    <dbReference type="NCBI Taxonomy" id="602034"/>
    <lineage>
        <taxon>Eukaryota</taxon>
        <taxon>Fungi</taxon>
        <taxon>Dikarya</taxon>
        <taxon>Ascomycota</taxon>
        <taxon>Pezizomycotina</taxon>
        <taxon>Leotiomycetes</taxon>
        <taxon>Helotiales</taxon>
        <taxon>Lachnaceae</taxon>
        <taxon>Lachnellula</taxon>
    </lineage>
</organism>
<dbReference type="CDD" id="cd14688">
    <property type="entry name" value="bZIP_YAP"/>
    <property type="match status" value="1"/>
</dbReference>
<dbReference type="InterPro" id="IPR046347">
    <property type="entry name" value="bZIP_sf"/>
</dbReference>
<dbReference type="PANTHER" id="PTHR37012:SF2">
    <property type="entry name" value="BZIP DOMAIN-CONTAINING PROTEIN-RELATED"/>
    <property type="match status" value="1"/>
</dbReference>
<reference evidence="3 4" key="1">
    <citation type="submission" date="2018-05" db="EMBL/GenBank/DDBJ databases">
        <title>Genome sequencing and assembly of the regulated plant pathogen Lachnellula willkommii and related sister species for the development of diagnostic species identification markers.</title>
        <authorList>
            <person name="Giroux E."/>
            <person name="Bilodeau G."/>
        </authorList>
    </citation>
    <scope>NUCLEOTIDE SEQUENCE [LARGE SCALE GENOMIC DNA]</scope>
    <source>
        <strain evidence="3 4">CBS 197.66</strain>
    </source>
</reference>
<sequence length="459" mass="50257">RVIAAMGMGGDEGLQPQPEPQTQHSKRDFSEDAASTSNNSPTNANNSDSNSNNKKRRTGTSTSTSSRGVANLTPEQLQKKRANDREAQRAIRERTKNQIENLERQIRDLTSQQPYQELQHVIRQKELVEADNADIKKRLASVLSIIQPVLGPHTALEAPNFTPPAPPYVPNRPGSSSRNISTPNRATSPAAGSWQAPNAPMGHHEHRNYTQVQSTQTQLNQQRYDMAHNLDMGPERLGLDFLLDGTQRINKIPSGINGPQESMNFQHGAGGSERGSPGHNRSNSVSSNYNPGSSGVEMMGHAIPIRNSPPTCPLDSLLLDFLHSRQVQAADGVATPKLVGPAYPSVSSLLNPAKSAQSHPLSKVFTDILATFPDLSTLPEKVAVLYIMFLIMRWQISPTQENYDRLPDVRITGSLILPYPLPSCFVSCTPTTPYILPKKGTCFCSRNALEEEITNSPVI</sequence>
<dbReference type="GO" id="GO:0003700">
    <property type="term" value="F:DNA-binding transcription factor activity"/>
    <property type="evidence" value="ECO:0007669"/>
    <property type="project" value="InterPro"/>
</dbReference>
<feature type="region of interest" description="Disordered" evidence="2">
    <location>
        <begin position="251"/>
        <end position="293"/>
    </location>
</feature>
<evidence type="ECO:0000313" key="3">
    <source>
        <dbReference type="EMBL" id="TVY45788.1"/>
    </source>
</evidence>
<dbReference type="OrthoDB" id="4161589at2759"/>
<feature type="compositionally biased region" description="Low complexity" evidence="2">
    <location>
        <begin position="210"/>
        <end position="219"/>
    </location>
</feature>
<dbReference type="AlphaFoldDB" id="A0A8H8UIW2"/>
<evidence type="ECO:0000256" key="2">
    <source>
        <dbReference type="SAM" id="MobiDB-lite"/>
    </source>
</evidence>
<evidence type="ECO:0008006" key="5">
    <source>
        <dbReference type="Google" id="ProtNLM"/>
    </source>
</evidence>
<comment type="caution">
    <text evidence="3">The sequence shown here is derived from an EMBL/GenBank/DDBJ whole genome shotgun (WGS) entry which is preliminary data.</text>
</comment>
<accession>A0A8H8UIW2</accession>
<feature type="compositionally biased region" description="Low complexity" evidence="2">
    <location>
        <begin position="32"/>
        <end position="52"/>
    </location>
</feature>